<sequence length="359" mass="40910">SGYEKITPQLKTWLDFLENQGTQVILYPDPENNRDTELKVIAQGKDVKLYKFNDYKGEIINCARWVRSIFKKDKTIGIIVPELEYYRQTLHKELSSNLAPLSIFPWEEVELPFDISLGTPLANEPMIQVALEIVSIPEDGISVDTFLHISKSQHLFSGRRNSSAISDLETILRDKHLIIIDLDSLDSFFHAESAPDLNNLINYLITLSKSMDTQLPSIWAKVFAQTLKNLGWICQPEMNYSSREIQCLNTWNECLDDLASLDSFTGKISRNKAAKELRRIALEKLFQVKTKEQPIKALGILESAGLSFDHLWVMGCHSECLPDQPSPNPFISLELQKKAALPHSDPKTEHEFAKRQIGR</sequence>
<accession>A0A382P645</accession>
<reference evidence="1" key="1">
    <citation type="submission" date="2018-05" db="EMBL/GenBank/DDBJ databases">
        <authorList>
            <person name="Lanie J.A."/>
            <person name="Ng W.-L."/>
            <person name="Kazmierczak K.M."/>
            <person name="Andrzejewski T.M."/>
            <person name="Davidsen T.M."/>
            <person name="Wayne K.J."/>
            <person name="Tettelin H."/>
            <person name="Glass J.I."/>
            <person name="Rusch D."/>
            <person name="Podicherti R."/>
            <person name="Tsui H.-C.T."/>
            <person name="Winkler M.E."/>
        </authorList>
    </citation>
    <scope>NUCLEOTIDE SEQUENCE</scope>
</reference>
<name>A0A382P645_9ZZZZ</name>
<protein>
    <submittedName>
        <fullName evidence="1">Uncharacterized protein</fullName>
    </submittedName>
</protein>
<proteinExistence type="predicted"/>
<feature type="non-terminal residue" evidence="1">
    <location>
        <position position="1"/>
    </location>
</feature>
<dbReference type="SUPFAM" id="SSF52540">
    <property type="entry name" value="P-loop containing nucleoside triphosphate hydrolases"/>
    <property type="match status" value="1"/>
</dbReference>
<feature type="non-terminal residue" evidence="1">
    <location>
        <position position="359"/>
    </location>
</feature>
<dbReference type="InterPro" id="IPR027417">
    <property type="entry name" value="P-loop_NTPase"/>
</dbReference>
<dbReference type="EMBL" id="UINC01104716">
    <property type="protein sequence ID" value="SVC68085.1"/>
    <property type="molecule type" value="Genomic_DNA"/>
</dbReference>
<dbReference type="AlphaFoldDB" id="A0A382P645"/>
<evidence type="ECO:0000313" key="1">
    <source>
        <dbReference type="EMBL" id="SVC68085.1"/>
    </source>
</evidence>
<gene>
    <name evidence="1" type="ORF">METZ01_LOCUS320939</name>
</gene>
<organism evidence="1">
    <name type="scientific">marine metagenome</name>
    <dbReference type="NCBI Taxonomy" id="408172"/>
    <lineage>
        <taxon>unclassified sequences</taxon>
        <taxon>metagenomes</taxon>
        <taxon>ecological metagenomes</taxon>
    </lineage>
</organism>